<dbReference type="EMBL" id="CP060715">
    <property type="protein sequence ID" value="QNN59880.1"/>
    <property type="molecule type" value="Genomic_DNA"/>
</dbReference>
<gene>
    <name evidence="3" type="ORF">H9L01_05665</name>
</gene>
<protein>
    <submittedName>
        <fullName evidence="3">Uncharacterized protein</fullName>
    </submittedName>
</protein>
<feature type="transmembrane region" description="Helical" evidence="2">
    <location>
        <begin position="272"/>
        <end position="299"/>
    </location>
</feature>
<reference evidence="3 4" key="1">
    <citation type="submission" date="2020-08" db="EMBL/GenBank/DDBJ databases">
        <title>Genome sequence of Erysipelothrix inopinata DSM 15511T.</title>
        <authorList>
            <person name="Hyun D.-W."/>
            <person name="Bae J.-W."/>
        </authorList>
    </citation>
    <scope>NUCLEOTIDE SEQUENCE [LARGE SCALE GENOMIC DNA]</scope>
    <source>
        <strain evidence="3 4">DSM 15511</strain>
    </source>
</reference>
<organism evidence="3 4">
    <name type="scientific">Erysipelothrix inopinata</name>
    <dbReference type="NCBI Taxonomy" id="225084"/>
    <lineage>
        <taxon>Bacteria</taxon>
        <taxon>Bacillati</taxon>
        <taxon>Bacillota</taxon>
        <taxon>Erysipelotrichia</taxon>
        <taxon>Erysipelotrichales</taxon>
        <taxon>Erysipelotrichaceae</taxon>
        <taxon>Erysipelothrix</taxon>
    </lineage>
</organism>
<evidence type="ECO:0000313" key="4">
    <source>
        <dbReference type="Proteomes" id="UP000515928"/>
    </source>
</evidence>
<sequence length="301" mass="35298">MWWEILKIEYTEDENVIQHAYVKLVSQKNIYSDDVLMTNIKKAYKAGIRNAKYSGIDKSVPQKVIEDNIEIRVEPQEQKEEILESKEKKRFHTAFVVKDPSIFDNNFNGLKEKSKKIVGRSGDDKDRTSLTESNQSDTSVDLNSRISHAIQNCERRGYIEQEVWVVLLYELRLLDIQKDEDYVSMILNYLRQVDFYQIPYSFRASVIVPQIEKYSQSLDWKNEALLRQLSEIRDQASVRKQSSLAKQTSNQSIFKYRYQNEMKNSEKSSEALLYYILKIAKVVMYISATLFLITVLSVINQ</sequence>
<dbReference type="Proteomes" id="UP000515928">
    <property type="component" value="Chromosome"/>
</dbReference>
<keyword evidence="2" id="KW-0812">Transmembrane</keyword>
<keyword evidence="2" id="KW-1133">Transmembrane helix</keyword>
<dbReference type="KEGG" id="eio:H9L01_05665"/>
<accession>A0A7G9RWA5</accession>
<keyword evidence="2" id="KW-0472">Membrane</keyword>
<name>A0A7G9RWA5_9FIRM</name>
<keyword evidence="4" id="KW-1185">Reference proteome</keyword>
<proteinExistence type="predicted"/>
<evidence type="ECO:0000256" key="1">
    <source>
        <dbReference type="SAM" id="MobiDB-lite"/>
    </source>
</evidence>
<feature type="region of interest" description="Disordered" evidence="1">
    <location>
        <begin position="118"/>
        <end position="137"/>
    </location>
</feature>
<dbReference type="AlphaFoldDB" id="A0A7G9RWA5"/>
<dbReference type="RefSeq" id="WP_187533014.1">
    <property type="nucleotide sequence ID" value="NZ_CBCSHU010000002.1"/>
</dbReference>
<evidence type="ECO:0000313" key="3">
    <source>
        <dbReference type="EMBL" id="QNN59880.1"/>
    </source>
</evidence>
<evidence type="ECO:0000256" key="2">
    <source>
        <dbReference type="SAM" id="Phobius"/>
    </source>
</evidence>